<sequence length="30" mass="3488">MLLMMNIQKKFSSSILLSMPKPECVFPMNE</sequence>
<protein>
    <submittedName>
        <fullName evidence="1">Uncharacterized protein</fullName>
    </submittedName>
</protein>
<name>A0A0E9V5E4_ANGAN</name>
<accession>A0A0E9V5E4</accession>
<dbReference type="EMBL" id="GBXM01035335">
    <property type="protein sequence ID" value="JAH73242.1"/>
    <property type="molecule type" value="Transcribed_RNA"/>
</dbReference>
<evidence type="ECO:0000313" key="1">
    <source>
        <dbReference type="EMBL" id="JAH73242.1"/>
    </source>
</evidence>
<proteinExistence type="predicted"/>
<dbReference type="AlphaFoldDB" id="A0A0E9V5E4"/>
<reference evidence="1" key="1">
    <citation type="submission" date="2014-11" db="EMBL/GenBank/DDBJ databases">
        <authorList>
            <person name="Amaro Gonzalez C."/>
        </authorList>
    </citation>
    <scope>NUCLEOTIDE SEQUENCE</scope>
</reference>
<reference evidence="1" key="2">
    <citation type="journal article" date="2015" name="Fish Shellfish Immunol.">
        <title>Early steps in the European eel (Anguilla anguilla)-Vibrio vulnificus interaction in the gills: Role of the RtxA13 toxin.</title>
        <authorList>
            <person name="Callol A."/>
            <person name="Pajuelo D."/>
            <person name="Ebbesson L."/>
            <person name="Teles M."/>
            <person name="MacKenzie S."/>
            <person name="Amaro C."/>
        </authorList>
    </citation>
    <scope>NUCLEOTIDE SEQUENCE</scope>
</reference>
<organism evidence="1">
    <name type="scientific">Anguilla anguilla</name>
    <name type="common">European freshwater eel</name>
    <name type="synonym">Muraena anguilla</name>
    <dbReference type="NCBI Taxonomy" id="7936"/>
    <lineage>
        <taxon>Eukaryota</taxon>
        <taxon>Metazoa</taxon>
        <taxon>Chordata</taxon>
        <taxon>Craniata</taxon>
        <taxon>Vertebrata</taxon>
        <taxon>Euteleostomi</taxon>
        <taxon>Actinopterygii</taxon>
        <taxon>Neopterygii</taxon>
        <taxon>Teleostei</taxon>
        <taxon>Anguilliformes</taxon>
        <taxon>Anguillidae</taxon>
        <taxon>Anguilla</taxon>
    </lineage>
</organism>